<comment type="subunit">
    <text evidence="6">Homodimer.</text>
</comment>
<evidence type="ECO:0000256" key="4">
    <source>
        <dbReference type="ARBA" id="ARBA00023157"/>
    </source>
</evidence>
<accession>A0A212K3J2</accession>
<dbReference type="GO" id="GO:0008379">
    <property type="term" value="F:thioredoxin peroxidase activity"/>
    <property type="evidence" value="ECO:0007669"/>
    <property type="project" value="UniProtKB-UniRule"/>
</dbReference>
<organism evidence="8">
    <name type="scientific">uncultured Dysgonomonas sp</name>
    <dbReference type="NCBI Taxonomy" id="206096"/>
    <lineage>
        <taxon>Bacteria</taxon>
        <taxon>Pseudomonadati</taxon>
        <taxon>Bacteroidota</taxon>
        <taxon>Bacteroidia</taxon>
        <taxon>Bacteroidales</taxon>
        <taxon>Dysgonomonadaceae</taxon>
        <taxon>Dysgonomonas</taxon>
        <taxon>environmental samples</taxon>
    </lineage>
</organism>
<reference evidence="8" key="1">
    <citation type="submission" date="2016-04" db="EMBL/GenBank/DDBJ databases">
        <authorList>
            <person name="Evans L.H."/>
            <person name="Alamgir A."/>
            <person name="Owens N."/>
            <person name="Weber N.D."/>
            <person name="Virtaneva K."/>
            <person name="Barbian K."/>
            <person name="Babar A."/>
            <person name="Rosenke K."/>
        </authorList>
    </citation>
    <scope>NUCLEOTIDE SEQUENCE</scope>
    <source>
        <strain evidence="8">86-1</strain>
    </source>
</reference>
<dbReference type="InterPro" id="IPR013740">
    <property type="entry name" value="Redoxin"/>
</dbReference>
<keyword evidence="2 6" id="KW-0049">Antioxidant</keyword>
<evidence type="ECO:0000256" key="6">
    <source>
        <dbReference type="HAMAP-Rule" id="MF_00269"/>
    </source>
</evidence>
<proteinExistence type="inferred from homology"/>
<dbReference type="EC" id="1.11.1.24" evidence="6"/>
<evidence type="ECO:0000256" key="3">
    <source>
        <dbReference type="ARBA" id="ARBA00023002"/>
    </source>
</evidence>
<dbReference type="Gene3D" id="3.40.30.10">
    <property type="entry name" value="Glutaredoxin"/>
    <property type="match status" value="1"/>
</dbReference>
<comment type="miscellaneous">
    <text evidence="6">The active site is a conserved redox-active cysteine residue, the peroxidatic cysteine (C(P)), which makes the nucleophilic attack on the peroxide substrate. The peroxide oxidizes the C(P)-SH to cysteine sulfenic acid (C(P)-SOH), which then reacts with another cysteine residue, the resolving cysteine (C(R)), to form a disulfide bridge. The disulfide is subsequently reduced by an appropriate electron donor to complete the catalytic cycle. In this atypical 2-Cys peroxiredoxin, C(R) is present in the same subunit to form an intramolecular disulfide. The disulfide is subsequently reduced by thioredoxin.</text>
</comment>
<dbReference type="InterPro" id="IPR036249">
    <property type="entry name" value="Thioredoxin-like_sf"/>
</dbReference>
<evidence type="ECO:0000313" key="8">
    <source>
        <dbReference type="EMBL" id="SBW06217.1"/>
    </source>
</evidence>
<protein>
    <recommendedName>
        <fullName evidence="6">Thiol peroxidase</fullName>
        <shortName evidence="6">Tpx</shortName>
        <ecNumber evidence="6">1.11.1.24</ecNumber>
    </recommendedName>
    <alternativeName>
        <fullName evidence="6">Peroxiredoxin tpx</fullName>
        <shortName evidence="6">Prx</shortName>
    </alternativeName>
    <alternativeName>
        <fullName evidence="6">Thioredoxin peroxidase</fullName>
    </alternativeName>
    <alternativeName>
        <fullName evidence="6">Thioredoxin-dependent peroxiredoxin</fullName>
    </alternativeName>
</protein>
<keyword evidence="5 6" id="KW-0676">Redox-active center</keyword>
<dbReference type="InterPro" id="IPR018219">
    <property type="entry name" value="Tpx_CS"/>
</dbReference>
<comment type="similarity">
    <text evidence="6">Belongs to the peroxiredoxin family. Tpx subfamily.</text>
</comment>
<keyword evidence="3 6" id="KW-0560">Oxidoreductase</keyword>
<evidence type="ECO:0000256" key="1">
    <source>
        <dbReference type="ARBA" id="ARBA00022559"/>
    </source>
</evidence>
<dbReference type="PROSITE" id="PS01265">
    <property type="entry name" value="TPX"/>
    <property type="match status" value="1"/>
</dbReference>
<evidence type="ECO:0000259" key="7">
    <source>
        <dbReference type="PROSITE" id="PS51352"/>
    </source>
</evidence>
<dbReference type="PANTHER" id="PTHR43110">
    <property type="entry name" value="THIOL PEROXIDASE"/>
    <property type="match status" value="1"/>
</dbReference>
<dbReference type="PROSITE" id="PS51352">
    <property type="entry name" value="THIOREDOXIN_2"/>
    <property type="match status" value="1"/>
</dbReference>
<evidence type="ECO:0000256" key="5">
    <source>
        <dbReference type="ARBA" id="ARBA00023284"/>
    </source>
</evidence>
<dbReference type="EMBL" id="FLUM01000003">
    <property type="protein sequence ID" value="SBW06217.1"/>
    <property type="molecule type" value="Genomic_DNA"/>
</dbReference>
<dbReference type="InterPro" id="IPR050455">
    <property type="entry name" value="Tpx_Peroxidase_subfamily"/>
</dbReference>
<dbReference type="InterPro" id="IPR013766">
    <property type="entry name" value="Thioredoxin_domain"/>
</dbReference>
<feature type="disulfide bond" description="Redox-active" evidence="6">
    <location>
        <begin position="61"/>
        <end position="95"/>
    </location>
</feature>
<comment type="catalytic activity">
    <reaction evidence="6">
        <text>a hydroperoxide + [thioredoxin]-dithiol = an alcohol + [thioredoxin]-disulfide + H2O</text>
        <dbReference type="Rhea" id="RHEA:62620"/>
        <dbReference type="Rhea" id="RHEA-COMP:10698"/>
        <dbReference type="Rhea" id="RHEA-COMP:10700"/>
        <dbReference type="ChEBI" id="CHEBI:15377"/>
        <dbReference type="ChEBI" id="CHEBI:29950"/>
        <dbReference type="ChEBI" id="CHEBI:30879"/>
        <dbReference type="ChEBI" id="CHEBI:35924"/>
        <dbReference type="ChEBI" id="CHEBI:50058"/>
        <dbReference type="EC" id="1.11.1.24"/>
    </reaction>
</comment>
<dbReference type="HAMAP" id="MF_00269">
    <property type="entry name" value="Tpx"/>
    <property type="match status" value="1"/>
</dbReference>
<dbReference type="SUPFAM" id="SSF52833">
    <property type="entry name" value="Thioredoxin-like"/>
    <property type="match status" value="1"/>
</dbReference>
<gene>
    <name evidence="6 8" type="primary">tpx</name>
    <name evidence="8" type="ORF">KL86DYS1_31316</name>
</gene>
<feature type="active site" description="Cysteine sulfenic acid (-SOH) intermediate" evidence="6">
    <location>
        <position position="61"/>
    </location>
</feature>
<name>A0A212K3J2_9BACT</name>
<sequence length="167" mass="17474">MATVTFKNDITVNTSGQLPAVGSAAPEFALVKNDLSEVSLKDLKGKTVILNIFPSLDTGTCAASVRRFNKEAAALPDTVILAVSADLPFAAGRFCSAEGIDNVVPASVFRNASFAKDYGVLMLDGPLKGLLARSVVVIDANGKVVYTELVSEITNEPNYQPALAAAK</sequence>
<feature type="domain" description="Thioredoxin" evidence="7">
    <location>
        <begin position="19"/>
        <end position="167"/>
    </location>
</feature>
<keyword evidence="1 6" id="KW-0575">Peroxidase</keyword>
<dbReference type="RefSeq" id="WP_296943954.1">
    <property type="nucleotide sequence ID" value="NZ_LT599032.1"/>
</dbReference>
<dbReference type="Pfam" id="PF08534">
    <property type="entry name" value="Redoxin"/>
    <property type="match status" value="1"/>
</dbReference>
<dbReference type="InterPro" id="IPR002065">
    <property type="entry name" value="TPX"/>
</dbReference>
<dbReference type="NCBIfam" id="NF001808">
    <property type="entry name" value="PRK00522.1"/>
    <property type="match status" value="1"/>
</dbReference>
<comment type="function">
    <text evidence="6">Thiol-specific peroxidase that catalyzes the reduction of hydrogen peroxide and organic hydroperoxides to water and alcohols, respectively. Plays a role in cell protection against oxidative stress by detoxifying peroxides.</text>
</comment>
<dbReference type="PANTHER" id="PTHR43110:SF1">
    <property type="entry name" value="THIOL PEROXIDASE"/>
    <property type="match status" value="1"/>
</dbReference>
<dbReference type="AlphaFoldDB" id="A0A212K3J2"/>
<dbReference type="CDD" id="cd03014">
    <property type="entry name" value="PRX_Atyp2cys"/>
    <property type="match status" value="1"/>
</dbReference>
<evidence type="ECO:0000256" key="2">
    <source>
        <dbReference type="ARBA" id="ARBA00022862"/>
    </source>
</evidence>
<keyword evidence="4 6" id="KW-1015">Disulfide bond</keyword>